<name>A0A453DAL5_AEGTS</name>
<organism evidence="1 2">
    <name type="scientific">Aegilops tauschii subsp. strangulata</name>
    <name type="common">Goatgrass</name>
    <dbReference type="NCBI Taxonomy" id="200361"/>
    <lineage>
        <taxon>Eukaryota</taxon>
        <taxon>Viridiplantae</taxon>
        <taxon>Streptophyta</taxon>
        <taxon>Embryophyta</taxon>
        <taxon>Tracheophyta</taxon>
        <taxon>Spermatophyta</taxon>
        <taxon>Magnoliopsida</taxon>
        <taxon>Liliopsida</taxon>
        <taxon>Poales</taxon>
        <taxon>Poaceae</taxon>
        <taxon>BOP clade</taxon>
        <taxon>Pooideae</taxon>
        <taxon>Triticodae</taxon>
        <taxon>Triticeae</taxon>
        <taxon>Triticinae</taxon>
        <taxon>Aegilops</taxon>
    </lineage>
</organism>
<dbReference type="Proteomes" id="UP000015105">
    <property type="component" value="Chromosome 2D"/>
</dbReference>
<protein>
    <submittedName>
        <fullName evidence="1">Uncharacterized protein</fullName>
    </submittedName>
</protein>
<keyword evidence="2" id="KW-1185">Reference proteome</keyword>
<reference evidence="2" key="1">
    <citation type="journal article" date="2014" name="Science">
        <title>Ancient hybridizations among the ancestral genomes of bread wheat.</title>
        <authorList>
            <consortium name="International Wheat Genome Sequencing Consortium,"/>
            <person name="Marcussen T."/>
            <person name="Sandve S.R."/>
            <person name="Heier L."/>
            <person name="Spannagl M."/>
            <person name="Pfeifer M."/>
            <person name="Jakobsen K.S."/>
            <person name="Wulff B.B."/>
            <person name="Steuernagel B."/>
            <person name="Mayer K.F."/>
            <person name="Olsen O.A."/>
        </authorList>
    </citation>
    <scope>NUCLEOTIDE SEQUENCE [LARGE SCALE GENOMIC DNA]</scope>
    <source>
        <strain evidence="2">cv. AL8/78</strain>
    </source>
</reference>
<dbReference type="Gramene" id="AET2Gv21167300.1">
    <property type="protein sequence ID" value="AET2Gv21167300.1"/>
    <property type="gene ID" value="AET2Gv21167300"/>
</dbReference>
<dbReference type="PANTHER" id="PTHR35166:SF6">
    <property type="entry name" value="PROTEIN-RELATED"/>
    <property type="match status" value="1"/>
</dbReference>
<reference evidence="1" key="5">
    <citation type="journal article" date="2021" name="G3 (Bethesda)">
        <title>Aegilops tauschii genome assembly Aet v5.0 features greater sequence contiguity and improved annotation.</title>
        <authorList>
            <person name="Wang L."/>
            <person name="Zhu T."/>
            <person name="Rodriguez J.C."/>
            <person name="Deal K.R."/>
            <person name="Dubcovsky J."/>
            <person name="McGuire P.E."/>
            <person name="Lux T."/>
            <person name="Spannagl M."/>
            <person name="Mayer K.F.X."/>
            <person name="Baldrich P."/>
            <person name="Meyers B.C."/>
            <person name="Huo N."/>
            <person name="Gu Y.Q."/>
            <person name="Zhou H."/>
            <person name="Devos K.M."/>
            <person name="Bennetzen J.L."/>
            <person name="Unver T."/>
            <person name="Budak H."/>
            <person name="Gulick P.J."/>
            <person name="Galiba G."/>
            <person name="Kalapos B."/>
            <person name="Nelson D.R."/>
            <person name="Li P."/>
            <person name="You F.M."/>
            <person name="Luo M.C."/>
            <person name="Dvorak J."/>
        </authorList>
    </citation>
    <scope>NUCLEOTIDE SEQUENCE [LARGE SCALE GENOMIC DNA]</scope>
    <source>
        <strain evidence="1">cv. AL8/78</strain>
    </source>
</reference>
<evidence type="ECO:0000313" key="1">
    <source>
        <dbReference type="EnsemblPlants" id="AET2Gv21167300.1"/>
    </source>
</evidence>
<proteinExistence type="predicted"/>
<evidence type="ECO:0000313" key="2">
    <source>
        <dbReference type="Proteomes" id="UP000015105"/>
    </source>
</evidence>
<dbReference type="EnsemblPlants" id="AET2Gv21167300.1">
    <property type="protein sequence ID" value="AET2Gv21167300.1"/>
    <property type="gene ID" value="AET2Gv21167300"/>
</dbReference>
<reference evidence="1" key="4">
    <citation type="submission" date="2019-03" db="UniProtKB">
        <authorList>
            <consortium name="EnsemblPlants"/>
        </authorList>
    </citation>
    <scope>IDENTIFICATION</scope>
</reference>
<accession>A0A453DAL5</accession>
<dbReference type="AlphaFoldDB" id="A0A453DAL5"/>
<reference evidence="2" key="2">
    <citation type="journal article" date="2017" name="Nat. Plants">
        <title>The Aegilops tauschii genome reveals multiple impacts of transposons.</title>
        <authorList>
            <person name="Zhao G."/>
            <person name="Zou C."/>
            <person name="Li K."/>
            <person name="Wang K."/>
            <person name="Li T."/>
            <person name="Gao L."/>
            <person name="Zhang X."/>
            <person name="Wang H."/>
            <person name="Yang Z."/>
            <person name="Liu X."/>
            <person name="Jiang W."/>
            <person name="Mao L."/>
            <person name="Kong X."/>
            <person name="Jiao Y."/>
            <person name="Jia J."/>
        </authorList>
    </citation>
    <scope>NUCLEOTIDE SEQUENCE [LARGE SCALE GENOMIC DNA]</scope>
    <source>
        <strain evidence="2">cv. AL8/78</strain>
    </source>
</reference>
<reference evidence="1" key="3">
    <citation type="journal article" date="2017" name="Nature">
        <title>Genome sequence of the progenitor of the wheat D genome Aegilops tauschii.</title>
        <authorList>
            <person name="Luo M.C."/>
            <person name="Gu Y.Q."/>
            <person name="Puiu D."/>
            <person name="Wang H."/>
            <person name="Twardziok S.O."/>
            <person name="Deal K.R."/>
            <person name="Huo N."/>
            <person name="Zhu T."/>
            <person name="Wang L."/>
            <person name="Wang Y."/>
            <person name="McGuire P.E."/>
            <person name="Liu S."/>
            <person name="Long H."/>
            <person name="Ramasamy R.K."/>
            <person name="Rodriguez J.C."/>
            <person name="Van S.L."/>
            <person name="Yuan L."/>
            <person name="Wang Z."/>
            <person name="Xia Z."/>
            <person name="Xiao L."/>
            <person name="Anderson O.D."/>
            <person name="Ouyang S."/>
            <person name="Liang Y."/>
            <person name="Zimin A.V."/>
            <person name="Pertea G."/>
            <person name="Qi P."/>
            <person name="Bennetzen J.L."/>
            <person name="Dai X."/>
            <person name="Dawson M.W."/>
            <person name="Muller H.G."/>
            <person name="Kugler K."/>
            <person name="Rivarola-Duarte L."/>
            <person name="Spannagl M."/>
            <person name="Mayer K.F.X."/>
            <person name="Lu F.H."/>
            <person name="Bevan M.W."/>
            <person name="Leroy P."/>
            <person name="Li P."/>
            <person name="You F.M."/>
            <person name="Sun Q."/>
            <person name="Liu Z."/>
            <person name="Lyons E."/>
            <person name="Wicker T."/>
            <person name="Salzberg S.L."/>
            <person name="Devos K.M."/>
            <person name="Dvorak J."/>
        </authorList>
    </citation>
    <scope>NUCLEOTIDE SEQUENCE [LARGE SCALE GENOMIC DNA]</scope>
    <source>
        <strain evidence="1">cv. AL8/78</strain>
    </source>
</reference>
<dbReference type="PANTHER" id="PTHR35166">
    <property type="entry name" value="OS05G0193700 PROTEIN-RELATED"/>
    <property type="match status" value="1"/>
</dbReference>
<sequence length="77" mass="9037">EKRLTRLPQEVINWSLAFVVDGPVSHHYESLRRENPSLLPSPEEQMDRSKVDLYNAARAMFAFRERLAKYHALVRAE</sequence>